<dbReference type="EMBL" id="UYRW01001443">
    <property type="protein sequence ID" value="VDK77493.1"/>
    <property type="molecule type" value="Genomic_DNA"/>
</dbReference>
<reference evidence="8 9" key="2">
    <citation type="submission" date="2018-08" db="EMBL/GenBank/DDBJ databases">
        <authorList>
            <person name="Laetsch R D."/>
            <person name="Stevens L."/>
            <person name="Kumar S."/>
            <person name="Blaxter L. M."/>
        </authorList>
    </citation>
    <scope>NUCLEOTIDE SEQUENCE [LARGE SCALE GENOMIC DNA]</scope>
</reference>
<feature type="domain" description="Protein RED C-terminal" evidence="6">
    <location>
        <begin position="413"/>
        <end position="517"/>
    </location>
</feature>
<feature type="region of interest" description="Disordered" evidence="5">
    <location>
        <begin position="1"/>
        <end position="90"/>
    </location>
</feature>
<keyword evidence="3" id="KW-0677">Repeat</keyword>
<gene>
    <name evidence="8" type="ORF">NOO_LOCUS5437</name>
</gene>
<evidence type="ECO:0000256" key="4">
    <source>
        <dbReference type="ARBA" id="ARBA00023242"/>
    </source>
</evidence>
<dbReference type="Pfam" id="PF07808">
    <property type="entry name" value="RED_N"/>
    <property type="match status" value="1"/>
</dbReference>
<feature type="compositionally biased region" description="Polar residues" evidence="5">
    <location>
        <begin position="10"/>
        <end position="24"/>
    </location>
</feature>
<evidence type="ECO:0000256" key="1">
    <source>
        <dbReference type="ARBA" id="ARBA00004123"/>
    </source>
</evidence>
<dbReference type="InterPro" id="IPR012492">
    <property type="entry name" value="RED_C"/>
</dbReference>
<dbReference type="GO" id="GO:0005634">
    <property type="term" value="C:nucleus"/>
    <property type="evidence" value="ECO:0007669"/>
    <property type="project" value="UniProtKB-SubCell"/>
</dbReference>
<evidence type="ECO:0000313" key="10">
    <source>
        <dbReference type="WBParaSite" id="nOo.2.0.1.t05437-RA"/>
    </source>
</evidence>
<feature type="region of interest" description="Disordered" evidence="5">
    <location>
        <begin position="474"/>
        <end position="496"/>
    </location>
</feature>
<dbReference type="InterPro" id="IPR012916">
    <property type="entry name" value="RED_N"/>
</dbReference>
<dbReference type="STRING" id="42157.A0A182EBK3"/>
<feature type="compositionally biased region" description="Basic and acidic residues" evidence="5">
    <location>
        <begin position="433"/>
        <end position="446"/>
    </location>
</feature>
<keyword evidence="4" id="KW-0539">Nucleus</keyword>
<feature type="compositionally biased region" description="Basic and acidic residues" evidence="5">
    <location>
        <begin position="313"/>
        <end position="331"/>
    </location>
</feature>
<feature type="region of interest" description="Disordered" evidence="5">
    <location>
        <begin position="427"/>
        <end position="446"/>
    </location>
</feature>
<reference evidence="10" key="1">
    <citation type="submission" date="2016-06" db="UniProtKB">
        <authorList>
            <consortium name="WormBaseParasite"/>
        </authorList>
    </citation>
    <scope>IDENTIFICATION</scope>
</reference>
<feature type="compositionally biased region" description="Polar residues" evidence="5">
    <location>
        <begin position="37"/>
        <end position="55"/>
    </location>
</feature>
<keyword evidence="9" id="KW-1185">Reference proteome</keyword>
<feature type="region of interest" description="Disordered" evidence="5">
    <location>
        <begin position="292"/>
        <end position="386"/>
    </location>
</feature>
<comment type="subcellular location">
    <subcellularLocation>
        <location evidence="1">Nucleus</location>
    </subcellularLocation>
</comment>
<comment type="similarity">
    <text evidence="2">Belongs to the RED family.</text>
</comment>
<evidence type="ECO:0000259" key="6">
    <source>
        <dbReference type="Pfam" id="PF07807"/>
    </source>
</evidence>
<organism evidence="10">
    <name type="scientific">Onchocerca ochengi</name>
    <name type="common">Filarial nematode worm</name>
    <dbReference type="NCBI Taxonomy" id="42157"/>
    <lineage>
        <taxon>Eukaryota</taxon>
        <taxon>Metazoa</taxon>
        <taxon>Ecdysozoa</taxon>
        <taxon>Nematoda</taxon>
        <taxon>Chromadorea</taxon>
        <taxon>Rhabditida</taxon>
        <taxon>Spirurina</taxon>
        <taxon>Spiruromorpha</taxon>
        <taxon>Filarioidea</taxon>
        <taxon>Onchocercidae</taxon>
        <taxon>Onchocerca</taxon>
    </lineage>
</organism>
<protein>
    <submittedName>
        <fullName evidence="10">Protein Red</fullName>
    </submittedName>
</protein>
<sequence length="525" mass="61210">MEADLKDLLGTSSSVGRNVSTGTLRNEDFRQLLTKKVVQTSISANGAPQTPSTHSFSHRQAADSKRSQGTGAKTKKQKERNSIDEEDDIFGPSNLNEILKNYRDRAEERRKGIGKDDNIDDLHANNAYRAVPSDVRATADAAQRRKQAIQESKYLGGDMEHTHLVKGLDYSLLHKVRSEIAMREQKNDEALESQYNKDSQKGEPQSDNRMVRNIHRTLFQNELPACNELFRKGRMAYVVDLEEEDNDLPTTLLRSVHDCPVTESTHDINTSNMLIQKLTQVLSYLRADLQKKKKKVEGTNEEHVKIASQPIFDDQRDFTTSRNDRDRERRDRDRKRLKPSSYFDDREPDRDRDRNRDRDKNRDYERGRDRDRDRERRARDDERRGERREVVKLVENDAPIEKKKKVPMETEGYAECYPGGMYEAAGESDDEADYSKMDMGNRRGPVKRWDFDDHEDYEKYMESKEAMPKAAYQFGVKTNDGRKTRKSAPDREKHKLDREFSEITKILEKRKIEGHRSDIAKRIKY</sequence>
<evidence type="ECO:0000256" key="3">
    <source>
        <dbReference type="ARBA" id="ARBA00022737"/>
    </source>
</evidence>
<dbReference type="Proteomes" id="UP000271087">
    <property type="component" value="Unassembled WGS sequence"/>
</dbReference>
<proteinExistence type="inferred from homology"/>
<dbReference type="AlphaFoldDB" id="A0A182EBK3"/>
<dbReference type="Pfam" id="PF07807">
    <property type="entry name" value="RED_C"/>
    <property type="match status" value="1"/>
</dbReference>
<name>A0A182EBK3_ONCOC</name>
<evidence type="ECO:0000256" key="2">
    <source>
        <dbReference type="ARBA" id="ARBA00006660"/>
    </source>
</evidence>
<feature type="region of interest" description="Disordered" evidence="5">
    <location>
        <begin position="185"/>
        <end position="208"/>
    </location>
</feature>
<evidence type="ECO:0000256" key="5">
    <source>
        <dbReference type="SAM" id="MobiDB-lite"/>
    </source>
</evidence>
<dbReference type="WBParaSite" id="nOo.2.0.1.t05437-RA">
    <property type="protein sequence ID" value="nOo.2.0.1.t05437-RA"/>
    <property type="gene ID" value="nOo.2.0.1.g05437"/>
</dbReference>
<feature type="compositionally biased region" description="Basic and acidic residues" evidence="5">
    <location>
        <begin position="479"/>
        <end position="496"/>
    </location>
</feature>
<feature type="compositionally biased region" description="Basic and acidic residues" evidence="5">
    <location>
        <begin position="296"/>
        <end position="305"/>
    </location>
</feature>
<dbReference type="OrthoDB" id="3366823at2759"/>
<accession>A0A182EBK3</accession>
<dbReference type="PANTHER" id="PTHR12765">
    <property type="entry name" value="RED PROTEIN IK FACTOR CYTOKINE IK"/>
    <property type="match status" value="1"/>
</dbReference>
<evidence type="ECO:0000313" key="9">
    <source>
        <dbReference type="Proteomes" id="UP000271087"/>
    </source>
</evidence>
<feature type="domain" description="RED-like N-terminal" evidence="7">
    <location>
        <begin position="93"/>
        <end position="295"/>
    </location>
</feature>
<evidence type="ECO:0000313" key="8">
    <source>
        <dbReference type="EMBL" id="VDK77493.1"/>
    </source>
</evidence>
<evidence type="ECO:0000259" key="7">
    <source>
        <dbReference type="Pfam" id="PF07808"/>
    </source>
</evidence>
<dbReference type="InterPro" id="IPR039896">
    <property type="entry name" value="Red-like"/>
</dbReference>
<feature type="compositionally biased region" description="Basic and acidic residues" evidence="5">
    <location>
        <begin position="343"/>
        <end position="386"/>
    </location>
</feature>
<feature type="compositionally biased region" description="Basic and acidic residues" evidence="5">
    <location>
        <begin position="198"/>
        <end position="208"/>
    </location>
</feature>